<evidence type="ECO:0000256" key="10">
    <source>
        <dbReference type="ARBA" id="ARBA00022573"/>
    </source>
</evidence>
<dbReference type="CDD" id="cd00544">
    <property type="entry name" value="CobU"/>
    <property type="match status" value="1"/>
</dbReference>
<evidence type="ECO:0000256" key="1">
    <source>
        <dbReference type="ARBA" id="ARBA00000312"/>
    </source>
</evidence>
<dbReference type="STRING" id="65393.PCC7424_1177"/>
<evidence type="ECO:0000313" key="21">
    <source>
        <dbReference type="Proteomes" id="UP000002384"/>
    </source>
</evidence>
<dbReference type="GO" id="GO:0008820">
    <property type="term" value="F:cobinamide phosphate guanylyltransferase activity"/>
    <property type="evidence" value="ECO:0007669"/>
    <property type="project" value="UniProtKB-EC"/>
</dbReference>
<dbReference type="RefSeq" id="WP_012598574.1">
    <property type="nucleotide sequence ID" value="NC_011729.1"/>
</dbReference>
<evidence type="ECO:0000256" key="7">
    <source>
        <dbReference type="ARBA" id="ARBA00007490"/>
    </source>
</evidence>
<comment type="catalytic activity">
    <reaction evidence="1">
        <text>adenosylcob(III)inamide + ATP = adenosylcob(III)inamide phosphate + ADP + H(+)</text>
        <dbReference type="Rhea" id="RHEA:15769"/>
        <dbReference type="ChEBI" id="CHEBI:2480"/>
        <dbReference type="ChEBI" id="CHEBI:15378"/>
        <dbReference type="ChEBI" id="CHEBI:30616"/>
        <dbReference type="ChEBI" id="CHEBI:58502"/>
        <dbReference type="ChEBI" id="CHEBI:456216"/>
        <dbReference type="EC" id="2.7.1.156"/>
    </reaction>
</comment>
<gene>
    <name evidence="20" type="ordered locus">PCC7424_1177</name>
</gene>
<keyword evidence="10" id="KW-0169">Cobalamin biosynthesis</keyword>
<dbReference type="SUPFAM" id="SSF52540">
    <property type="entry name" value="P-loop containing nucleoside triphosphate hydrolases"/>
    <property type="match status" value="1"/>
</dbReference>
<evidence type="ECO:0000256" key="13">
    <source>
        <dbReference type="ARBA" id="ARBA00022777"/>
    </source>
</evidence>
<evidence type="ECO:0000256" key="19">
    <source>
        <dbReference type="PIRSR" id="PIRSR006135-2"/>
    </source>
</evidence>
<keyword evidence="14" id="KW-0067">ATP-binding</keyword>
<protein>
    <recommendedName>
        <fullName evidence="16">Adenosylcobinamide kinase</fullName>
        <ecNumber evidence="8">2.7.1.156</ecNumber>
        <ecNumber evidence="9">2.7.7.62</ecNumber>
    </recommendedName>
    <alternativeName>
        <fullName evidence="17">Adenosylcobinamide-phosphate guanylyltransferase</fullName>
    </alternativeName>
</protein>
<keyword evidence="15 19" id="KW-0342">GTP-binding</keyword>
<dbReference type="PANTHER" id="PTHR34848">
    <property type="match status" value="1"/>
</dbReference>
<dbReference type="Gene3D" id="3.40.50.300">
    <property type="entry name" value="P-loop containing nucleotide triphosphate hydrolases"/>
    <property type="match status" value="1"/>
</dbReference>
<evidence type="ECO:0000256" key="14">
    <source>
        <dbReference type="ARBA" id="ARBA00022840"/>
    </source>
</evidence>
<comment type="function">
    <text evidence="4">Catalyzes ATP-dependent phosphorylation of adenosylcobinamide and addition of GMP to adenosylcobinamide phosphate.</text>
</comment>
<comment type="pathway">
    <text evidence="6">Cofactor biosynthesis; adenosylcobalamin biosynthesis; adenosylcobalamin from cob(II)yrinate a,c-diamide: step 5/7.</text>
</comment>
<evidence type="ECO:0000256" key="9">
    <source>
        <dbReference type="ARBA" id="ARBA00012523"/>
    </source>
</evidence>
<keyword evidence="12 19" id="KW-0547">Nucleotide-binding</keyword>
<evidence type="ECO:0000313" key="20">
    <source>
        <dbReference type="EMBL" id="ACK69628.1"/>
    </source>
</evidence>
<dbReference type="InterPro" id="IPR027417">
    <property type="entry name" value="P-loop_NTPase"/>
</dbReference>
<evidence type="ECO:0000256" key="5">
    <source>
        <dbReference type="ARBA" id="ARBA00004692"/>
    </source>
</evidence>
<keyword evidence="21" id="KW-1185">Reference proteome</keyword>
<evidence type="ECO:0000256" key="17">
    <source>
        <dbReference type="ARBA" id="ARBA00030571"/>
    </source>
</evidence>
<dbReference type="EC" id="2.7.1.156" evidence="8"/>
<dbReference type="UniPathway" id="UPA00148">
    <property type="reaction ID" value="UER00236"/>
</dbReference>
<keyword evidence="13" id="KW-0418">Kinase</keyword>
<dbReference type="EMBL" id="CP001291">
    <property type="protein sequence ID" value="ACK69628.1"/>
    <property type="molecule type" value="Genomic_DNA"/>
</dbReference>
<sequence length="185" mass="20880">MNDKSSARQIILVTGAARSGKSEWAEQLATQMDKPVTYVATAYRDPTDLEWQERINQHCLRRPPHWQTWEIPLQLATMINKVSPPRCLIIDSLGTWVSNCLEEDDPTWEQTTMNLLTSLKQSSVDVILVAEEAGWGVVPAYPIGRLFRDRLGHLIRQIGIIADVAYLVTGGHILNLSQLGQRLNH</sequence>
<evidence type="ECO:0000256" key="12">
    <source>
        <dbReference type="ARBA" id="ARBA00022741"/>
    </source>
</evidence>
<dbReference type="GO" id="GO:0005524">
    <property type="term" value="F:ATP binding"/>
    <property type="evidence" value="ECO:0007669"/>
    <property type="project" value="UniProtKB-KW"/>
</dbReference>
<dbReference type="OrthoDB" id="9799422at2"/>
<comment type="similarity">
    <text evidence="7">Belongs to the CobU/CobP family.</text>
</comment>
<dbReference type="AlphaFoldDB" id="B7K760"/>
<dbReference type="KEGG" id="cyc:PCC7424_1177"/>
<feature type="binding site" evidence="19">
    <location>
        <position position="91"/>
    </location>
    <ligand>
        <name>GTP</name>
        <dbReference type="ChEBI" id="CHEBI:37565"/>
    </ligand>
</feature>
<evidence type="ECO:0000256" key="15">
    <source>
        <dbReference type="ARBA" id="ARBA00023134"/>
    </source>
</evidence>
<dbReference type="GO" id="GO:0009236">
    <property type="term" value="P:cobalamin biosynthetic process"/>
    <property type="evidence" value="ECO:0007669"/>
    <property type="project" value="UniProtKB-UniPathway"/>
</dbReference>
<evidence type="ECO:0000256" key="2">
    <source>
        <dbReference type="ARBA" id="ARBA00000711"/>
    </source>
</evidence>
<feature type="active site" description="GMP-histidine intermediate" evidence="18">
    <location>
        <position position="58"/>
    </location>
</feature>
<dbReference type="PANTHER" id="PTHR34848:SF1">
    <property type="entry name" value="BIFUNCTIONAL ADENOSYLCOBALAMIN BIOSYNTHESIS PROTEIN COBU"/>
    <property type="match status" value="1"/>
</dbReference>
<dbReference type="Pfam" id="PF02283">
    <property type="entry name" value="CobU"/>
    <property type="match status" value="1"/>
</dbReference>
<organism evidence="20 21">
    <name type="scientific">Gloeothece citriformis (strain PCC 7424)</name>
    <name type="common">Cyanothece sp. (strain PCC 7424)</name>
    <dbReference type="NCBI Taxonomy" id="65393"/>
    <lineage>
        <taxon>Bacteria</taxon>
        <taxon>Bacillati</taxon>
        <taxon>Cyanobacteriota</taxon>
        <taxon>Cyanophyceae</taxon>
        <taxon>Oscillatoriophycideae</taxon>
        <taxon>Chroococcales</taxon>
        <taxon>Aphanothecaceae</taxon>
        <taxon>Gloeothece</taxon>
        <taxon>Gloeothece citriformis</taxon>
    </lineage>
</organism>
<evidence type="ECO:0000256" key="6">
    <source>
        <dbReference type="ARBA" id="ARBA00005159"/>
    </source>
</evidence>
<evidence type="ECO:0000256" key="3">
    <source>
        <dbReference type="ARBA" id="ARBA00001522"/>
    </source>
</evidence>
<dbReference type="InterPro" id="IPR003203">
    <property type="entry name" value="CobU/CobP"/>
</dbReference>
<dbReference type="GO" id="GO:0043752">
    <property type="term" value="F:adenosylcobinamide kinase activity"/>
    <property type="evidence" value="ECO:0007669"/>
    <property type="project" value="UniProtKB-EC"/>
</dbReference>
<evidence type="ECO:0000256" key="18">
    <source>
        <dbReference type="PIRSR" id="PIRSR006135-1"/>
    </source>
</evidence>
<dbReference type="PIRSF" id="PIRSF006135">
    <property type="entry name" value="CobU"/>
    <property type="match status" value="1"/>
</dbReference>
<proteinExistence type="inferred from homology"/>
<comment type="catalytic activity">
    <reaction evidence="2">
        <text>adenosylcob(III)inamide phosphate + GTP + H(+) = adenosylcob(III)inamide-GDP + diphosphate</text>
        <dbReference type="Rhea" id="RHEA:22712"/>
        <dbReference type="ChEBI" id="CHEBI:15378"/>
        <dbReference type="ChEBI" id="CHEBI:33019"/>
        <dbReference type="ChEBI" id="CHEBI:37565"/>
        <dbReference type="ChEBI" id="CHEBI:58502"/>
        <dbReference type="ChEBI" id="CHEBI:60487"/>
        <dbReference type="EC" id="2.7.7.62"/>
    </reaction>
</comment>
<feature type="binding site" evidence="19">
    <location>
        <position position="70"/>
    </location>
    <ligand>
        <name>GTP</name>
        <dbReference type="ChEBI" id="CHEBI:37565"/>
    </ligand>
</feature>
<comment type="pathway">
    <text evidence="5">Cofactor biosynthesis; adenosylcobalamin biosynthesis; adenosylcobalamin from cob(II)yrinate a,c-diamide: step 6/7.</text>
</comment>
<dbReference type="eggNOG" id="COG2087">
    <property type="taxonomic scope" value="Bacteria"/>
</dbReference>
<dbReference type="Proteomes" id="UP000002384">
    <property type="component" value="Chromosome"/>
</dbReference>
<name>B7K760_GLOC7</name>
<feature type="binding site" evidence="19">
    <location>
        <begin position="15"/>
        <end position="22"/>
    </location>
    <ligand>
        <name>GTP</name>
        <dbReference type="ChEBI" id="CHEBI:37565"/>
    </ligand>
</feature>
<evidence type="ECO:0000256" key="11">
    <source>
        <dbReference type="ARBA" id="ARBA00022679"/>
    </source>
</evidence>
<dbReference type="HOGENOM" id="CLU_094161_0_1_3"/>
<keyword evidence="11" id="KW-0808">Transferase</keyword>
<dbReference type="EC" id="2.7.7.62" evidence="9"/>
<evidence type="ECO:0000256" key="4">
    <source>
        <dbReference type="ARBA" id="ARBA00003889"/>
    </source>
</evidence>
<evidence type="ECO:0000256" key="16">
    <source>
        <dbReference type="ARBA" id="ARBA00029570"/>
    </source>
</evidence>
<accession>B7K760</accession>
<reference evidence="21" key="1">
    <citation type="journal article" date="2011" name="MBio">
        <title>Novel metabolic attributes of the genus Cyanothece, comprising a group of unicellular nitrogen-fixing Cyanobacteria.</title>
        <authorList>
            <person name="Bandyopadhyay A."/>
            <person name="Elvitigala T."/>
            <person name="Welsh E."/>
            <person name="Stockel J."/>
            <person name="Liberton M."/>
            <person name="Min H."/>
            <person name="Sherman L.A."/>
            <person name="Pakrasi H.B."/>
        </authorList>
    </citation>
    <scope>NUCLEOTIDE SEQUENCE [LARGE SCALE GENOMIC DNA]</scope>
    <source>
        <strain evidence="21">PCC 7424</strain>
    </source>
</reference>
<evidence type="ECO:0000256" key="8">
    <source>
        <dbReference type="ARBA" id="ARBA00012016"/>
    </source>
</evidence>
<feature type="binding site" evidence="19">
    <location>
        <begin position="40"/>
        <end position="42"/>
    </location>
    <ligand>
        <name>GTP</name>
        <dbReference type="ChEBI" id="CHEBI:37565"/>
    </ligand>
</feature>
<comment type="catalytic activity">
    <reaction evidence="3">
        <text>adenosylcob(III)inamide + GTP = adenosylcob(III)inamide phosphate + GDP + H(+)</text>
        <dbReference type="Rhea" id="RHEA:15765"/>
        <dbReference type="ChEBI" id="CHEBI:2480"/>
        <dbReference type="ChEBI" id="CHEBI:15378"/>
        <dbReference type="ChEBI" id="CHEBI:37565"/>
        <dbReference type="ChEBI" id="CHEBI:58189"/>
        <dbReference type="ChEBI" id="CHEBI:58502"/>
        <dbReference type="EC" id="2.7.1.156"/>
    </reaction>
</comment>
<dbReference type="GO" id="GO:0005525">
    <property type="term" value="F:GTP binding"/>
    <property type="evidence" value="ECO:0007669"/>
    <property type="project" value="UniProtKB-KW"/>
</dbReference>
<dbReference type="NCBIfam" id="NF004469">
    <property type="entry name" value="PRK05800.1"/>
    <property type="match status" value="1"/>
</dbReference>